<proteinExistence type="inferred from homology"/>
<dbReference type="InterPro" id="IPR019140">
    <property type="entry name" value="MCM_complex-bd"/>
</dbReference>
<evidence type="ECO:0000256" key="5">
    <source>
        <dbReference type="SAM" id="MobiDB-lite"/>
    </source>
</evidence>
<gene>
    <name evidence="6" type="ORF">G6Z76_0004295</name>
</gene>
<sequence length="586" mass="67388">FILAVEIRDWTPEYYVSNQLNCQKILESRNILTKIPLLNNTQLHDIKDKELVRFRGMIQDMYDPEYYLKQYEVKNTSTGESNIRCGMYMDAAQCLPHEMVLLYSKNNQTSGRQTYVVISIPGLNDWAKEESMATQTPRTTTHNDSTNKRSLDDNDLEEMDCSEPVTKKEKVSADNNDVNMIAEGSAKVQSVLSEDHILNFPIPIDGGKTCIVKIYNDTVLKLNQVIDIIGFISLDPSLSTIQSSDDEMNEAEIQTHNPPASLVPRLHAVKIIELTKPKIINAPEILSKAQLIRGDLHIILSQLLFRDTLAADYMICHLLSMVYLRKESFSLFTFPLNITNIPANKHKTFPKEFYNFLKLFVKKSHFLEITLENLNELALIPKKDYECNRLTSGILQLSDNTHLILDETGLNPGTLTATGRENYQALSDLLMFQKLKYDFQFYTIEYETDIPILIFSDAKSFVPCPTQVVLNVDAETENLYSQVTEAAHQYLKDDNRLVNIRQYIETLKYTRPFNLTEGMAKIIQKDFVKLLREHRNHITKDDLNAMVIFAKVMALSCGQTTLDIDCWKNVVQLENERMSRLSQRRR</sequence>
<comment type="caution">
    <text evidence="6">The sequence shown here is derived from an EMBL/GenBank/DDBJ whole genome shotgun (WGS) entry which is preliminary data.</text>
</comment>
<dbReference type="PANTHER" id="PTHR13489:SF0">
    <property type="entry name" value="MINI-CHROMOSOME MAINTENANCE COMPLEX-BINDING PROTEIN"/>
    <property type="match status" value="1"/>
</dbReference>
<dbReference type="GO" id="GO:0006261">
    <property type="term" value="P:DNA-templated DNA replication"/>
    <property type="evidence" value="ECO:0007669"/>
    <property type="project" value="TreeGrafter"/>
</dbReference>
<feature type="region of interest" description="Disordered" evidence="5">
    <location>
        <begin position="130"/>
        <end position="170"/>
    </location>
</feature>
<dbReference type="GO" id="GO:0005634">
    <property type="term" value="C:nucleus"/>
    <property type="evidence" value="ECO:0007669"/>
    <property type="project" value="UniProtKB-SubCell"/>
</dbReference>
<feature type="non-terminal residue" evidence="6">
    <location>
        <position position="1"/>
    </location>
</feature>
<feature type="compositionally biased region" description="Polar residues" evidence="5">
    <location>
        <begin position="132"/>
        <end position="144"/>
    </location>
</feature>
<dbReference type="Pfam" id="PF09739">
    <property type="entry name" value="MCM_bind"/>
    <property type="match status" value="1"/>
</dbReference>
<evidence type="ECO:0000313" key="6">
    <source>
        <dbReference type="EMBL" id="KAG5347168.1"/>
    </source>
</evidence>
<comment type="subcellular location">
    <subcellularLocation>
        <location evidence="1">Nucleus</location>
    </subcellularLocation>
</comment>
<evidence type="ECO:0000313" key="7">
    <source>
        <dbReference type="Proteomes" id="UP000669903"/>
    </source>
</evidence>
<reference evidence="6" key="1">
    <citation type="submission" date="2020-03" db="EMBL/GenBank/DDBJ databases">
        <title>Relaxed selection underlies rapid genomic changes in the transitions from sociality to social parasitism in ants.</title>
        <authorList>
            <person name="Bi X."/>
        </authorList>
    </citation>
    <scope>NUCLEOTIDE SEQUENCE</scope>
    <source>
        <strain evidence="6">BGI-DK2014a</strain>
        <tissue evidence="6">Whole body</tissue>
    </source>
</reference>
<comment type="similarity">
    <text evidence="2">Belongs to the MCMBP family.</text>
</comment>
<keyword evidence="4" id="KW-0539">Nucleus</keyword>
<dbReference type="Proteomes" id="UP000669903">
    <property type="component" value="Unassembled WGS sequence"/>
</dbReference>
<organism evidence="6 7">
    <name type="scientific">Acromyrmex charruanus</name>
    <dbReference type="NCBI Taxonomy" id="2715315"/>
    <lineage>
        <taxon>Eukaryota</taxon>
        <taxon>Metazoa</taxon>
        <taxon>Ecdysozoa</taxon>
        <taxon>Arthropoda</taxon>
        <taxon>Hexapoda</taxon>
        <taxon>Insecta</taxon>
        <taxon>Pterygota</taxon>
        <taxon>Neoptera</taxon>
        <taxon>Endopterygota</taxon>
        <taxon>Hymenoptera</taxon>
        <taxon>Apocrita</taxon>
        <taxon>Aculeata</taxon>
        <taxon>Formicoidea</taxon>
        <taxon>Formicidae</taxon>
        <taxon>Myrmicinae</taxon>
        <taxon>Acromyrmex</taxon>
    </lineage>
</organism>
<keyword evidence="7" id="KW-1185">Reference proteome</keyword>
<protein>
    <recommendedName>
        <fullName evidence="3">Mini-chromosome maintenance complex-binding protein</fullName>
    </recommendedName>
</protein>
<evidence type="ECO:0000256" key="3">
    <source>
        <dbReference type="ARBA" id="ARBA00015405"/>
    </source>
</evidence>
<name>A0A836FWA0_9HYME</name>
<feature type="non-terminal residue" evidence="6">
    <location>
        <position position="586"/>
    </location>
</feature>
<evidence type="ECO:0000256" key="4">
    <source>
        <dbReference type="ARBA" id="ARBA00023242"/>
    </source>
</evidence>
<evidence type="ECO:0000256" key="1">
    <source>
        <dbReference type="ARBA" id="ARBA00004123"/>
    </source>
</evidence>
<evidence type="ECO:0000256" key="2">
    <source>
        <dbReference type="ARBA" id="ARBA00007925"/>
    </source>
</evidence>
<dbReference type="PANTHER" id="PTHR13489">
    <property type="entry name" value="MINI-CHROMOSOME MAINTENANCE COMPLEX-BINDING PROTEIN"/>
    <property type="match status" value="1"/>
</dbReference>
<accession>A0A836FWA0</accession>
<dbReference type="GO" id="GO:0003682">
    <property type="term" value="F:chromatin binding"/>
    <property type="evidence" value="ECO:0007669"/>
    <property type="project" value="TreeGrafter"/>
</dbReference>
<dbReference type="AlphaFoldDB" id="A0A836FWA0"/>
<dbReference type="EMBL" id="JAANIC010001058">
    <property type="protein sequence ID" value="KAG5347168.1"/>
    <property type="molecule type" value="Genomic_DNA"/>
</dbReference>